<accession>W7M7D9</accession>
<evidence type="ECO:0000313" key="1">
    <source>
        <dbReference type="EMBL" id="EWG43515.1"/>
    </source>
</evidence>
<dbReference type="AlphaFoldDB" id="W7M7D9"/>
<dbReference type="RefSeq" id="XP_018749706.1">
    <property type="nucleotide sequence ID" value="XM_018904739.1"/>
</dbReference>
<proteinExistence type="predicted"/>
<dbReference type="EMBL" id="CM000581">
    <property type="protein sequence ID" value="EWG43515.1"/>
    <property type="molecule type" value="Genomic_DNA"/>
</dbReference>
<evidence type="ECO:0000313" key="2">
    <source>
        <dbReference type="Proteomes" id="UP000009096"/>
    </source>
</evidence>
<keyword evidence="2" id="KW-1185">Reference proteome</keyword>
<dbReference type="EMBL" id="DS022246">
    <property type="protein sequence ID" value="EWG43515.1"/>
    <property type="molecule type" value="Genomic_DNA"/>
</dbReference>
<dbReference type="GeneID" id="30072451"/>
<protein>
    <submittedName>
        <fullName evidence="1">Uncharacterized protein</fullName>
    </submittedName>
</protein>
<dbReference type="VEuPathDB" id="FungiDB:FVEG_15575"/>
<dbReference type="Proteomes" id="UP000009096">
    <property type="component" value="Chromosome 4"/>
</dbReference>
<sequence length="80" mass="8688">MASQYPSGLTLTKVKNSSHHNSAIPLPLFSSSAGKSGQESTLALKMAQAMEGEVDEAMRDMKRTWNEMAAENKGQSMVEK</sequence>
<organism evidence="1 2">
    <name type="scientific">Gibberella moniliformis (strain M3125 / FGSC 7600)</name>
    <name type="common">Maize ear and stalk rot fungus</name>
    <name type="synonym">Fusarium verticillioides</name>
    <dbReference type="NCBI Taxonomy" id="334819"/>
    <lineage>
        <taxon>Eukaryota</taxon>
        <taxon>Fungi</taxon>
        <taxon>Dikarya</taxon>
        <taxon>Ascomycota</taxon>
        <taxon>Pezizomycotina</taxon>
        <taxon>Sordariomycetes</taxon>
        <taxon>Hypocreomycetidae</taxon>
        <taxon>Hypocreales</taxon>
        <taxon>Nectriaceae</taxon>
        <taxon>Fusarium</taxon>
        <taxon>Fusarium fujikuroi species complex</taxon>
    </lineage>
</organism>
<reference evidence="1 2" key="1">
    <citation type="journal article" date="2010" name="Nature">
        <title>Comparative genomics reveals mobile pathogenicity chromosomes in Fusarium.</title>
        <authorList>
            <person name="Ma L.J."/>
            <person name="van der Does H.C."/>
            <person name="Borkovich K.A."/>
            <person name="Coleman J.J."/>
            <person name="Daboussi M.J."/>
            <person name="Di Pietro A."/>
            <person name="Dufresne M."/>
            <person name="Freitag M."/>
            <person name="Grabherr M."/>
            <person name="Henrissat B."/>
            <person name="Houterman P.M."/>
            <person name="Kang S."/>
            <person name="Shim W.B."/>
            <person name="Woloshuk C."/>
            <person name="Xie X."/>
            <person name="Xu J.R."/>
            <person name="Antoniw J."/>
            <person name="Baker S.E."/>
            <person name="Bluhm B.H."/>
            <person name="Breakspear A."/>
            <person name="Brown D.W."/>
            <person name="Butchko R.A."/>
            <person name="Chapman S."/>
            <person name="Coulson R."/>
            <person name="Coutinho P.M."/>
            <person name="Danchin E.G."/>
            <person name="Diener A."/>
            <person name="Gale L.R."/>
            <person name="Gardiner D.M."/>
            <person name="Goff S."/>
            <person name="Hammond-Kosack K.E."/>
            <person name="Hilburn K."/>
            <person name="Hua-Van A."/>
            <person name="Jonkers W."/>
            <person name="Kazan K."/>
            <person name="Kodira C.D."/>
            <person name="Koehrsen M."/>
            <person name="Kumar L."/>
            <person name="Lee Y.H."/>
            <person name="Li L."/>
            <person name="Manners J.M."/>
            <person name="Miranda-Saavedra D."/>
            <person name="Mukherjee M."/>
            <person name="Park G."/>
            <person name="Park J."/>
            <person name="Park S.Y."/>
            <person name="Proctor R.H."/>
            <person name="Regev A."/>
            <person name="Ruiz-Roldan M.C."/>
            <person name="Sain D."/>
            <person name="Sakthikumar S."/>
            <person name="Sykes S."/>
            <person name="Schwartz D.C."/>
            <person name="Turgeon B.G."/>
            <person name="Wapinski I."/>
            <person name="Yoder O."/>
            <person name="Young S."/>
            <person name="Zeng Q."/>
            <person name="Zhou S."/>
            <person name="Galagan J."/>
            <person name="Cuomo C.A."/>
            <person name="Kistler H.C."/>
            <person name="Rep M."/>
        </authorList>
    </citation>
    <scope>NUCLEOTIDE SEQUENCE [LARGE SCALE GENOMIC DNA]</scope>
    <source>
        <strain evidence="2">M3125 / FGSC 7600</strain>
    </source>
</reference>
<name>W7M7D9_GIBM7</name>
<dbReference type="KEGG" id="fvr:FVEG_15575"/>
<gene>
    <name evidence="1" type="ORF">FVEG_15575</name>
</gene>
<dbReference type="OrthoDB" id="5085613at2759"/>